<dbReference type="Gene3D" id="3.20.20.80">
    <property type="entry name" value="Glycosidases"/>
    <property type="match status" value="1"/>
</dbReference>
<dbReference type="RefSeq" id="WP_203006572.1">
    <property type="nucleotide sequence ID" value="NZ_JADWYU010000159.1"/>
</dbReference>
<dbReference type="PANTHER" id="PTHR37836">
    <property type="entry name" value="LMO1036 PROTEIN"/>
    <property type="match status" value="1"/>
</dbReference>
<dbReference type="PANTHER" id="PTHR37836:SF2">
    <property type="entry name" value="DUF4038 DOMAIN-CONTAINING PROTEIN"/>
    <property type="match status" value="1"/>
</dbReference>
<reference evidence="3" key="1">
    <citation type="submission" date="2020-12" db="EMBL/GenBank/DDBJ databases">
        <title>Genomic characterization of non-nitrogen-fixing Frankia strains.</title>
        <authorList>
            <person name="Carlos-Shanley C."/>
            <person name="Guerra T."/>
            <person name="Hahn D."/>
        </authorList>
    </citation>
    <scope>NUCLEOTIDE SEQUENCE</scope>
    <source>
        <strain evidence="3">CN6</strain>
    </source>
</reference>
<dbReference type="InterPro" id="IPR025277">
    <property type="entry name" value="Apiosidase-like_cat_dom"/>
</dbReference>
<feature type="domain" description="Apiosidase-like catalytic" evidence="2">
    <location>
        <begin position="14"/>
        <end position="315"/>
    </location>
</feature>
<keyword evidence="4" id="KW-1185">Reference proteome</keyword>
<evidence type="ECO:0000256" key="1">
    <source>
        <dbReference type="SAM" id="MobiDB-lite"/>
    </source>
</evidence>
<dbReference type="Proteomes" id="UP000604475">
    <property type="component" value="Unassembled WGS sequence"/>
</dbReference>
<accession>A0A937RKA6</accession>
<protein>
    <submittedName>
        <fullName evidence="3">DUF4038 domain-containing protein</fullName>
    </submittedName>
</protein>
<evidence type="ECO:0000313" key="3">
    <source>
        <dbReference type="EMBL" id="MBL7631842.1"/>
    </source>
</evidence>
<feature type="region of interest" description="Disordered" evidence="1">
    <location>
        <begin position="397"/>
        <end position="456"/>
    </location>
</feature>
<dbReference type="AlphaFoldDB" id="A0A937RKA6"/>
<feature type="compositionally biased region" description="Basic and acidic residues" evidence="1">
    <location>
        <begin position="430"/>
        <end position="441"/>
    </location>
</feature>
<gene>
    <name evidence="3" type="ORF">I7412_32715</name>
</gene>
<dbReference type="EMBL" id="JAEACQ010000286">
    <property type="protein sequence ID" value="MBL7631842.1"/>
    <property type="molecule type" value="Genomic_DNA"/>
</dbReference>
<dbReference type="Pfam" id="PF13204">
    <property type="entry name" value="Apiosidase"/>
    <property type="match status" value="1"/>
</dbReference>
<evidence type="ECO:0000313" key="4">
    <source>
        <dbReference type="Proteomes" id="UP000604475"/>
    </source>
</evidence>
<proteinExistence type="predicted"/>
<evidence type="ECO:0000259" key="2">
    <source>
        <dbReference type="Pfam" id="PF13204"/>
    </source>
</evidence>
<sequence length="456" mass="49279">MSSPGRLASGLSCFLADTWWFALTRRLPDDRFAELARLRAGQGFTAIQLVVGIPPEVGPGNPSAAGESGPAWFPGGRANRAYLDQAREKIEYLNSLGLTAIVYGCWGHQLAWLGVPGATAWWASLVERLDDLDVIYCLSGETNLWIGSEDDLLPDRATDDLRRLTTAARTRLPGAVRTALRPVRRRYLRSRRPAAVRDRRRGWDEVLVSLAASTERPLLAHVLPGETSADALDRSDLLAAVTVQTGHHPESRPRLWEWPATVARRFPGRPFVNLEPWYEGIHDSFGTADQLFAYWVSMLAGAAAYCYGAHGLWNAGDGTFLAHWGKQSLDTAAALPTPALLGASHRALRADGWPDPRGVTTVDTSGGALRSITRSRADGSGAVTFFPDVGRLRSVRELSDVTPRAKPSPPRPTGAGAARPDGTGHGAGADGRRYFAPDRGEFVPAPTGEGPLVMLT</sequence>
<name>A0A937RKA6_9ACTN</name>
<organism evidence="3 4">
    <name type="scientific">Frankia nepalensis</name>
    <dbReference type="NCBI Taxonomy" id="1836974"/>
    <lineage>
        <taxon>Bacteria</taxon>
        <taxon>Bacillati</taxon>
        <taxon>Actinomycetota</taxon>
        <taxon>Actinomycetes</taxon>
        <taxon>Frankiales</taxon>
        <taxon>Frankiaceae</taxon>
        <taxon>Frankia</taxon>
    </lineage>
</organism>
<comment type="caution">
    <text evidence="3">The sequence shown here is derived from an EMBL/GenBank/DDBJ whole genome shotgun (WGS) entry which is preliminary data.</text>
</comment>